<accession>A0A6N8JFP1</accession>
<keyword evidence="6" id="KW-1185">Reference proteome</keyword>
<dbReference type="PANTHER" id="PTHR44591:SF23">
    <property type="entry name" value="CHEY SUBFAMILY"/>
    <property type="match status" value="1"/>
</dbReference>
<name>A0A6N8JFP1_9BACT</name>
<dbReference type="Gene3D" id="3.40.50.2300">
    <property type="match status" value="1"/>
</dbReference>
<protein>
    <submittedName>
        <fullName evidence="5">Response regulator</fullName>
    </submittedName>
</protein>
<dbReference type="SMART" id="SM00448">
    <property type="entry name" value="REC"/>
    <property type="match status" value="1"/>
</dbReference>
<evidence type="ECO:0000259" key="4">
    <source>
        <dbReference type="PROSITE" id="PS50110"/>
    </source>
</evidence>
<comment type="caution">
    <text evidence="5">The sequence shown here is derived from an EMBL/GenBank/DDBJ whole genome shotgun (WGS) entry which is preliminary data.</text>
</comment>
<gene>
    <name evidence="5" type="ORF">GO495_21545</name>
</gene>
<keyword evidence="3" id="KW-0812">Transmembrane</keyword>
<proteinExistence type="predicted"/>
<reference evidence="5 6" key="1">
    <citation type="submission" date="2019-12" db="EMBL/GenBank/DDBJ databases">
        <title>The draft genomic sequence of strain Chitinophaga oryziterrae JCM 16595.</title>
        <authorList>
            <person name="Zhang X."/>
        </authorList>
    </citation>
    <scope>NUCLEOTIDE SEQUENCE [LARGE SCALE GENOMIC DNA]</scope>
    <source>
        <strain evidence="5 6">JCM 16595</strain>
    </source>
</reference>
<evidence type="ECO:0000256" key="3">
    <source>
        <dbReference type="SAM" id="Phobius"/>
    </source>
</evidence>
<dbReference type="Pfam" id="PF00072">
    <property type="entry name" value="Response_reg"/>
    <property type="match status" value="1"/>
</dbReference>
<evidence type="ECO:0000313" key="6">
    <source>
        <dbReference type="Proteomes" id="UP000468388"/>
    </source>
</evidence>
<organism evidence="5 6">
    <name type="scientific">Chitinophaga oryziterrae</name>
    <dbReference type="NCBI Taxonomy" id="1031224"/>
    <lineage>
        <taxon>Bacteria</taxon>
        <taxon>Pseudomonadati</taxon>
        <taxon>Bacteroidota</taxon>
        <taxon>Chitinophagia</taxon>
        <taxon>Chitinophagales</taxon>
        <taxon>Chitinophagaceae</taxon>
        <taxon>Chitinophaga</taxon>
    </lineage>
</organism>
<dbReference type="PANTHER" id="PTHR44591">
    <property type="entry name" value="STRESS RESPONSE REGULATOR PROTEIN 1"/>
    <property type="match status" value="1"/>
</dbReference>
<dbReference type="Proteomes" id="UP000468388">
    <property type="component" value="Unassembled WGS sequence"/>
</dbReference>
<keyword evidence="3" id="KW-1133">Transmembrane helix</keyword>
<dbReference type="EMBL" id="WRXO01000006">
    <property type="protein sequence ID" value="MVT43196.1"/>
    <property type="molecule type" value="Genomic_DNA"/>
</dbReference>
<evidence type="ECO:0000313" key="5">
    <source>
        <dbReference type="EMBL" id="MVT43196.1"/>
    </source>
</evidence>
<dbReference type="GO" id="GO:0000160">
    <property type="term" value="P:phosphorelay signal transduction system"/>
    <property type="evidence" value="ECO:0007669"/>
    <property type="project" value="InterPro"/>
</dbReference>
<sequence>MKNMTEVFIIAPVILLLIVLLVNYYRVIYRWLLRNIVRPLSPGFPMFSRIIHKNDLYKKTALPSVNILLANTKMLVLSENQPDRIPIHLYLQEMGVPTIFSVSSQNILNTLDHFKPDVIIMEIPLPDLDGLGMIKDIRQHPVSTHLPLIAIANSIFPEAGRKAIAAGADVCLFHPIEPTQLLETLNLLLDCGAIPIFSDHNIF</sequence>
<dbReference type="PROSITE" id="PS50110">
    <property type="entry name" value="RESPONSE_REGULATORY"/>
    <property type="match status" value="1"/>
</dbReference>
<dbReference type="InterPro" id="IPR050595">
    <property type="entry name" value="Bact_response_regulator"/>
</dbReference>
<comment type="caution">
    <text evidence="2">Lacks conserved residue(s) required for the propagation of feature annotation.</text>
</comment>
<dbReference type="AlphaFoldDB" id="A0A6N8JFP1"/>
<feature type="domain" description="Response regulatory" evidence="4">
    <location>
        <begin position="73"/>
        <end position="189"/>
    </location>
</feature>
<keyword evidence="1" id="KW-0597">Phosphoprotein</keyword>
<dbReference type="InterPro" id="IPR011006">
    <property type="entry name" value="CheY-like_superfamily"/>
</dbReference>
<evidence type="ECO:0000256" key="2">
    <source>
        <dbReference type="PROSITE-ProRule" id="PRU00169"/>
    </source>
</evidence>
<dbReference type="InterPro" id="IPR001789">
    <property type="entry name" value="Sig_transdc_resp-reg_receiver"/>
</dbReference>
<dbReference type="SUPFAM" id="SSF52172">
    <property type="entry name" value="CheY-like"/>
    <property type="match status" value="1"/>
</dbReference>
<feature type="transmembrane region" description="Helical" evidence="3">
    <location>
        <begin position="6"/>
        <end position="25"/>
    </location>
</feature>
<evidence type="ECO:0000256" key="1">
    <source>
        <dbReference type="ARBA" id="ARBA00022553"/>
    </source>
</evidence>
<keyword evidence="3" id="KW-0472">Membrane</keyword>